<evidence type="ECO:0000313" key="2">
    <source>
        <dbReference type="EMBL" id="PIR47409.1"/>
    </source>
</evidence>
<evidence type="ECO:0000256" key="1">
    <source>
        <dbReference type="SAM" id="MobiDB-lite"/>
    </source>
</evidence>
<gene>
    <name evidence="2" type="ORF">COV06_03030</name>
</gene>
<feature type="compositionally biased region" description="Polar residues" evidence="1">
    <location>
        <begin position="313"/>
        <end position="324"/>
    </location>
</feature>
<organism evidence="2 3">
    <name type="scientific">Candidatus Uhrbacteria bacterium CG10_big_fil_rev_8_21_14_0_10_50_16</name>
    <dbReference type="NCBI Taxonomy" id="1975039"/>
    <lineage>
        <taxon>Bacteria</taxon>
        <taxon>Candidatus Uhriibacteriota</taxon>
    </lineage>
</organism>
<proteinExistence type="predicted"/>
<feature type="region of interest" description="Disordered" evidence="1">
    <location>
        <begin position="307"/>
        <end position="332"/>
    </location>
</feature>
<dbReference type="EMBL" id="PCYM01000006">
    <property type="protein sequence ID" value="PIR47409.1"/>
    <property type="molecule type" value="Genomic_DNA"/>
</dbReference>
<dbReference type="Proteomes" id="UP000230084">
    <property type="component" value="Unassembled WGS sequence"/>
</dbReference>
<accession>A0A2H0RLI9</accession>
<evidence type="ECO:0000313" key="3">
    <source>
        <dbReference type="Proteomes" id="UP000230084"/>
    </source>
</evidence>
<sequence>MTVLATSLARRVWAPAPTRLRRPLNHSNNLDSGKKIDRVYVAEGSPEMVTRGLQLMMDAEMGGVIPARAVGIVEIDCNRIRFGIDIDGDAVNAVMVPHPGVVAIPNYLDMGGRRYMAVNLGIDGDTFNLPTLLQDNADALQGLKMVFQELGVEGNIGCVIDASGRTQVVLCEDDTATFAVLMDKEGHYVVDFAESDSDITAITATHGGTMVDDTMMTEVCFADLGINLPARRIAVAPDGTKVASFVDFDAGKAYTATFDESWKMVGTPTEDMGYALRLDKGTMTYQNITGGFGTRPWPTPTDMANPGIDGDTPTVTLATGTEPTATGDAPTA</sequence>
<dbReference type="AlphaFoldDB" id="A0A2H0RLI9"/>
<name>A0A2H0RLI9_9BACT</name>
<comment type="caution">
    <text evidence="2">The sequence shown here is derived from an EMBL/GenBank/DDBJ whole genome shotgun (WGS) entry which is preliminary data.</text>
</comment>
<protein>
    <submittedName>
        <fullName evidence="2">Uncharacterized protein</fullName>
    </submittedName>
</protein>
<reference evidence="2 3" key="1">
    <citation type="submission" date="2017-09" db="EMBL/GenBank/DDBJ databases">
        <title>Depth-based differentiation of microbial function through sediment-hosted aquifers and enrichment of novel symbionts in the deep terrestrial subsurface.</title>
        <authorList>
            <person name="Probst A.J."/>
            <person name="Ladd B."/>
            <person name="Jarett J.K."/>
            <person name="Geller-Mcgrath D.E."/>
            <person name="Sieber C.M."/>
            <person name="Emerson J.B."/>
            <person name="Anantharaman K."/>
            <person name="Thomas B.C."/>
            <person name="Malmstrom R."/>
            <person name="Stieglmeier M."/>
            <person name="Klingl A."/>
            <person name="Woyke T."/>
            <person name="Ryan C.M."/>
            <person name="Banfield J.F."/>
        </authorList>
    </citation>
    <scope>NUCLEOTIDE SEQUENCE [LARGE SCALE GENOMIC DNA]</scope>
    <source>
        <strain evidence="2">CG10_big_fil_rev_8_21_14_0_10_50_16</strain>
    </source>
</reference>